<evidence type="ECO:0000256" key="3">
    <source>
        <dbReference type="ARBA" id="ARBA00017562"/>
    </source>
</evidence>
<dbReference type="SUPFAM" id="SSF51230">
    <property type="entry name" value="Single hybrid motif"/>
    <property type="match status" value="1"/>
</dbReference>
<evidence type="ECO:0000313" key="12">
    <source>
        <dbReference type="Proteomes" id="UP000009881"/>
    </source>
</evidence>
<dbReference type="AlphaFoldDB" id="K9HP66"/>
<keyword evidence="12" id="KW-1185">Reference proteome</keyword>
<sequence length="160" mass="16289">MTSKPTIDSAAVRDLATLLDETGLSEIEYETENVRIRVARGGISGQTIMAAPQAHAGAAPAPAPAAAAMPAPAPATAEDAAKHPGAVTSPMVGVLYNAPEPGAAPFITEGAKVSEGQTLFLIEAMKTFNPVRAPKGGTVTKILADDAQAVEFGEPLCIIE</sequence>
<comment type="pathway">
    <text evidence="2 9">Lipid metabolism; fatty acid biosynthesis.</text>
</comment>
<organism evidence="11 12">
    <name type="scientific">Caenispirillum salinarum AK4</name>
    <dbReference type="NCBI Taxonomy" id="1238182"/>
    <lineage>
        <taxon>Bacteria</taxon>
        <taxon>Pseudomonadati</taxon>
        <taxon>Pseudomonadota</taxon>
        <taxon>Alphaproteobacteria</taxon>
        <taxon>Rhodospirillales</taxon>
        <taxon>Novispirillaceae</taxon>
        <taxon>Caenispirillum</taxon>
    </lineage>
</organism>
<gene>
    <name evidence="11" type="ORF">C882_3142</name>
</gene>
<keyword evidence="6 9" id="KW-0443">Lipid metabolism</keyword>
<dbReference type="CDD" id="cd06850">
    <property type="entry name" value="biotinyl_domain"/>
    <property type="match status" value="1"/>
</dbReference>
<evidence type="ECO:0000256" key="1">
    <source>
        <dbReference type="ARBA" id="ARBA00003761"/>
    </source>
</evidence>
<dbReference type="Gene3D" id="2.40.50.100">
    <property type="match status" value="1"/>
</dbReference>
<dbReference type="PROSITE" id="PS50968">
    <property type="entry name" value="BIOTINYL_LIPOYL"/>
    <property type="match status" value="1"/>
</dbReference>
<dbReference type="NCBIfam" id="TIGR00531">
    <property type="entry name" value="BCCP"/>
    <property type="match status" value="1"/>
</dbReference>
<evidence type="ECO:0000256" key="8">
    <source>
        <dbReference type="ARBA" id="ARBA00023267"/>
    </source>
</evidence>
<dbReference type="UniPathway" id="UPA00094"/>
<dbReference type="OrthoDB" id="9811735at2"/>
<dbReference type="EMBL" id="ANHY01000004">
    <property type="protein sequence ID" value="EKV32078.1"/>
    <property type="molecule type" value="Genomic_DNA"/>
</dbReference>
<accession>K9HP66</accession>
<keyword evidence="7 9" id="KW-0275">Fatty acid biosynthesis</keyword>
<dbReference type="RefSeq" id="WP_009539339.1">
    <property type="nucleotide sequence ID" value="NZ_ANHY01000004.1"/>
</dbReference>
<proteinExistence type="predicted"/>
<evidence type="ECO:0000256" key="4">
    <source>
        <dbReference type="ARBA" id="ARBA00022516"/>
    </source>
</evidence>
<dbReference type="PANTHER" id="PTHR45266:SF3">
    <property type="entry name" value="OXALOACETATE DECARBOXYLASE ALPHA CHAIN"/>
    <property type="match status" value="1"/>
</dbReference>
<evidence type="ECO:0000256" key="2">
    <source>
        <dbReference type="ARBA" id="ARBA00005194"/>
    </source>
</evidence>
<dbReference type="InterPro" id="IPR001249">
    <property type="entry name" value="AcCoA_biotinCC"/>
</dbReference>
<reference evidence="11 12" key="1">
    <citation type="journal article" date="2013" name="Genome Announc.">
        <title>Draft Genome Sequence of an Alphaproteobacterium, Caenispirillum salinarum AK4(T), Isolated from a Solar Saltern.</title>
        <authorList>
            <person name="Khatri I."/>
            <person name="Singh A."/>
            <person name="Korpole S."/>
            <person name="Pinnaka A.K."/>
            <person name="Subramanian S."/>
        </authorList>
    </citation>
    <scope>NUCLEOTIDE SEQUENCE [LARGE SCALE GENOMIC DNA]</scope>
    <source>
        <strain evidence="11 12">AK4</strain>
    </source>
</reference>
<evidence type="ECO:0000256" key="5">
    <source>
        <dbReference type="ARBA" id="ARBA00022832"/>
    </source>
</evidence>
<keyword evidence="5 9" id="KW-0276">Fatty acid metabolism</keyword>
<dbReference type="Proteomes" id="UP000009881">
    <property type="component" value="Unassembled WGS sequence"/>
</dbReference>
<dbReference type="eggNOG" id="COG0511">
    <property type="taxonomic scope" value="Bacteria"/>
</dbReference>
<evidence type="ECO:0000256" key="7">
    <source>
        <dbReference type="ARBA" id="ARBA00023160"/>
    </source>
</evidence>
<dbReference type="InterPro" id="IPR001882">
    <property type="entry name" value="Biotin_BS"/>
</dbReference>
<dbReference type="PROSITE" id="PS00188">
    <property type="entry name" value="BIOTIN"/>
    <property type="match status" value="1"/>
</dbReference>
<protein>
    <recommendedName>
        <fullName evidence="3 9">Biotin carboxyl carrier protein of acetyl-CoA carboxylase</fullName>
    </recommendedName>
</protein>
<evidence type="ECO:0000259" key="10">
    <source>
        <dbReference type="PROSITE" id="PS50968"/>
    </source>
</evidence>
<dbReference type="GO" id="GO:0003989">
    <property type="term" value="F:acetyl-CoA carboxylase activity"/>
    <property type="evidence" value="ECO:0007669"/>
    <property type="project" value="InterPro"/>
</dbReference>
<name>K9HP66_9PROT</name>
<evidence type="ECO:0000313" key="11">
    <source>
        <dbReference type="EMBL" id="EKV32078.1"/>
    </source>
</evidence>
<dbReference type="Pfam" id="PF00364">
    <property type="entry name" value="Biotin_lipoyl"/>
    <property type="match status" value="1"/>
</dbReference>
<keyword evidence="8 9" id="KW-0092">Biotin</keyword>
<dbReference type="STRING" id="1238182.C882_3142"/>
<evidence type="ECO:0000256" key="9">
    <source>
        <dbReference type="RuleBase" id="RU364072"/>
    </source>
</evidence>
<dbReference type="PANTHER" id="PTHR45266">
    <property type="entry name" value="OXALOACETATE DECARBOXYLASE ALPHA CHAIN"/>
    <property type="match status" value="1"/>
</dbReference>
<dbReference type="InterPro" id="IPR011053">
    <property type="entry name" value="Single_hybrid_motif"/>
</dbReference>
<dbReference type="GO" id="GO:0006633">
    <property type="term" value="P:fatty acid biosynthetic process"/>
    <property type="evidence" value="ECO:0007669"/>
    <property type="project" value="UniProtKB-UniPathway"/>
</dbReference>
<comment type="caution">
    <text evidence="11">The sequence shown here is derived from an EMBL/GenBank/DDBJ whole genome shotgun (WGS) entry which is preliminary data.</text>
</comment>
<keyword evidence="4 9" id="KW-0444">Lipid biosynthesis</keyword>
<dbReference type="PRINTS" id="PR01071">
    <property type="entry name" value="ACOABIOTINCC"/>
</dbReference>
<dbReference type="InterPro" id="IPR050709">
    <property type="entry name" value="Biotin_Carboxyl_Carrier/Decarb"/>
</dbReference>
<comment type="function">
    <text evidence="1 9">This protein is a component of the acetyl coenzyme A carboxylase complex; first, biotin carboxylase catalyzes the carboxylation of the carrier protein and then the transcarboxylase transfers the carboxyl group to form malonyl-CoA.</text>
</comment>
<dbReference type="GO" id="GO:0009317">
    <property type="term" value="C:acetyl-CoA carboxylase complex"/>
    <property type="evidence" value="ECO:0007669"/>
    <property type="project" value="InterPro"/>
</dbReference>
<feature type="domain" description="Lipoyl-binding" evidence="10">
    <location>
        <begin position="78"/>
        <end position="160"/>
    </location>
</feature>
<dbReference type="PATRIC" id="fig|1238182.3.peg.890"/>
<dbReference type="InterPro" id="IPR000089">
    <property type="entry name" value="Biotin_lipoyl"/>
</dbReference>
<evidence type="ECO:0000256" key="6">
    <source>
        <dbReference type="ARBA" id="ARBA00023098"/>
    </source>
</evidence>